<protein>
    <submittedName>
        <fullName evidence="7">ATP-binding cassette domain-containing protein</fullName>
    </submittedName>
</protein>
<evidence type="ECO:0000256" key="4">
    <source>
        <dbReference type="ARBA" id="ARBA00022741"/>
    </source>
</evidence>
<reference evidence="7 8" key="1">
    <citation type="submission" date="2019-06" db="EMBL/GenBank/DDBJ databases">
        <authorList>
            <person name="Jiang L."/>
        </authorList>
    </citation>
    <scope>NUCLEOTIDE SEQUENCE [LARGE SCALE GENOMIC DNA]</scope>
    <source>
        <strain evidence="7 8">YIM 48858</strain>
    </source>
</reference>
<evidence type="ECO:0000256" key="3">
    <source>
        <dbReference type="ARBA" id="ARBA00022448"/>
    </source>
</evidence>
<dbReference type="RefSeq" id="WP_139081499.1">
    <property type="nucleotide sequence ID" value="NZ_VDFV01000011.1"/>
</dbReference>
<evidence type="ECO:0000313" key="7">
    <source>
        <dbReference type="EMBL" id="TNC71755.1"/>
    </source>
</evidence>
<dbReference type="SMART" id="SM00382">
    <property type="entry name" value="AAA"/>
    <property type="match status" value="1"/>
</dbReference>
<dbReference type="FunFam" id="3.40.50.300:FF:000016">
    <property type="entry name" value="Oligopeptide ABC transporter ATP-binding component"/>
    <property type="match status" value="1"/>
</dbReference>
<feature type="domain" description="ABC transporter" evidence="6">
    <location>
        <begin position="18"/>
        <end position="257"/>
    </location>
</feature>
<evidence type="ECO:0000259" key="6">
    <source>
        <dbReference type="PROSITE" id="PS50893"/>
    </source>
</evidence>
<sequence>MTATPLIEARALTREFVLRRSWLPGSGQVLRAVDRVDLAVHKGETLGLVGESGSGKSTLGRCLTRLIETTDGSVVFDGQDVTRLRARGLRPFRRSVQMIFQDPSSSLNPRRRVGDILSEPLAVHGIRPAREVPGRLRELMDLVGLPAAALDRFPHEFSGGQRQRIGIARALAMEPRLIVADEPVSALDVSVQAQVVNLFADLRERLSLTYLFIAHDLGVVRQVSTRVAIMYLGSVMETGETDTVFDSPAHPYTEALLSAIPVPVADPAARRRRILLKGEIPNAANPPKGCKFVTRCPYAQDVCRAQRPELRPLTDGRLVACHFPRAALFASGAVLA</sequence>
<dbReference type="InterPro" id="IPR017871">
    <property type="entry name" value="ABC_transporter-like_CS"/>
</dbReference>
<dbReference type="PROSITE" id="PS00211">
    <property type="entry name" value="ABC_TRANSPORTER_1"/>
    <property type="match status" value="1"/>
</dbReference>
<dbReference type="GO" id="GO:0055085">
    <property type="term" value="P:transmembrane transport"/>
    <property type="evidence" value="ECO:0007669"/>
    <property type="project" value="UniProtKB-ARBA"/>
</dbReference>
<dbReference type="OrthoDB" id="9802264at2"/>
<dbReference type="GO" id="GO:0016887">
    <property type="term" value="F:ATP hydrolysis activity"/>
    <property type="evidence" value="ECO:0007669"/>
    <property type="project" value="InterPro"/>
</dbReference>
<evidence type="ECO:0000313" key="8">
    <source>
        <dbReference type="Proteomes" id="UP000305709"/>
    </source>
</evidence>
<dbReference type="GO" id="GO:0015833">
    <property type="term" value="P:peptide transport"/>
    <property type="evidence" value="ECO:0007669"/>
    <property type="project" value="InterPro"/>
</dbReference>
<dbReference type="InterPro" id="IPR003439">
    <property type="entry name" value="ABC_transporter-like_ATP-bd"/>
</dbReference>
<keyword evidence="5 7" id="KW-0067">ATP-binding</keyword>
<dbReference type="InterPro" id="IPR027417">
    <property type="entry name" value="P-loop_NTPase"/>
</dbReference>
<keyword evidence="3" id="KW-0813">Transport</keyword>
<accession>A0A5C4NCW9</accession>
<dbReference type="NCBIfam" id="TIGR01727">
    <property type="entry name" value="oligo_HPY"/>
    <property type="match status" value="1"/>
</dbReference>
<dbReference type="Proteomes" id="UP000305709">
    <property type="component" value="Unassembled WGS sequence"/>
</dbReference>
<evidence type="ECO:0000256" key="2">
    <source>
        <dbReference type="ARBA" id="ARBA00005417"/>
    </source>
</evidence>
<dbReference type="GO" id="GO:0005886">
    <property type="term" value="C:plasma membrane"/>
    <property type="evidence" value="ECO:0007669"/>
    <property type="project" value="UniProtKB-SubCell"/>
</dbReference>
<proteinExistence type="inferred from homology"/>
<dbReference type="AlphaFoldDB" id="A0A5C4NCW9"/>
<dbReference type="InterPro" id="IPR013563">
    <property type="entry name" value="Oligopep_ABC_C"/>
</dbReference>
<comment type="similarity">
    <text evidence="2">Belongs to the ABC transporter superfamily.</text>
</comment>
<comment type="subcellular location">
    <subcellularLocation>
        <location evidence="1">Cell inner membrane</location>
        <topology evidence="1">Peripheral membrane protein</topology>
    </subcellularLocation>
</comment>
<dbReference type="EMBL" id="VDFV01000011">
    <property type="protein sequence ID" value="TNC71755.1"/>
    <property type="molecule type" value="Genomic_DNA"/>
</dbReference>
<gene>
    <name evidence="7" type="ORF">FHG71_10025</name>
</gene>
<dbReference type="PANTHER" id="PTHR43776:SF7">
    <property type="entry name" value="D,D-DIPEPTIDE TRANSPORT ATP-BINDING PROTEIN DDPF-RELATED"/>
    <property type="match status" value="1"/>
</dbReference>
<comment type="caution">
    <text evidence="7">The sequence shown here is derived from an EMBL/GenBank/DDBJ whole genome shotgun (WGS) entry which is preliminary data.</text>
</comment>
<keyword evidence="4" id="KW-0547">Nucleotide-binding</keyword>
<dbReference type="Pfam" id="PF08352">
    <property type="entry name" value="oligo_HPY"/>
    <property type="match status" value="1"/>
</dbReference>
<dbReference type="GO" id="GO:0005524">
    <property type="term" value="F:ATP binding"/>
    <property type="evidence" value="ECO:0007669"/>
    <property type="project" value="UniProtKB-KW"/>
</dbReference>
<dbReference type="InterPro" id="IPR003593">
    <property type="entry name" value="AAA+_ATPase"/>
</dbReference>
<dbReference type="PROSITE" id="PS50893">
    <property type="entry name" value="ABC_TRANSPORTER_2"/>
    <property type="match status" value="1"/>
</dbReference>
<evidence type="ECO:0000256" key="1">
    <source>
        <dbReference type="ARBA" id="ARBA00004417"/>
    </source>
</evidence>
<dbReference type="PANTHER" id="PTHR43776">
    <property type="entry name" value="TRANSPORT ATP-BINDING PROTEIN"/>
    <property type="match status" value="1"/>
</dbReference>
<name>A0A5C4NCW9_9RHOB</name>
<keyword evidence="8" id="KW-1185">Reference proteome</keyword>
<dbReference type="InterPro" id="IPR050319">
    <property type="entry name" value="ABC_transp_ATP-bind"/>
</dbReference>
<organism evidence="7 8">
    <name type="scientific">Rubellimicrobium roseum</name>
    <dbReference type="NCBI Taxonomy" id="687525"/>
    <lineage>
        <taxon>Bacteria</taxon>
        <taxon>Pseudomonadati</taxon>
        <taxon>Pseudomonadota</taxon>
        <taxon>Alphaproteobacteria</taxon>
        <taxon>Rhodobacterales</taxon>
        <taxon>Roseobacteraceae</taxon>
        <taxon>Rubellimicrobium</taxon>
    </lineage>
</organism>
<dbReference type="SUPFAM" id="SSF52540">
    <property type="entry name" value="P-loop containing nucleoside triphosphate hydrolases"/>
    <property type="match status" value="1"/>
</dbReference>
<evidence type="ECO:0000256" key="5">
    <source>
        <dbReference type="ARBA" id="ARBA00022840"/>
    </source>
</evidence>
<dbReference type="Pfam" id="PF00005">
    <property type="entry name" value="ABC_tran"/>
    <property type="match status" value="1"/>
</dbReference>
<dbReference type="Gene3D" id="3.40.50.300">
    <property type="entry name" value="P-loop containing nucleotide triphosphate hydrolases"/>
    <property type="match status" value="1"/>
</dbReference>
<dbReference type="CDD" id="cd03257">
    <property type="entry name" value="ABC_NikE_OppD_transporters"/>
    <property type="match status" value="1"/>
</dbReference>